<dbReference type="InterPro" id="IPR016093">
    <property type="entry name" value="MIR_motif"/>
</dbReference>
<feature type="transmembrane region" description="Helical" evidence="6">
    <location>
        <begin position="388"/>
        <end position="407"/>
    </location>
</feature>
<evidence type="ECO:0000256" key="6">
    <source>
        <dbReference type="SAM" id="Phobius"/>
    </source>
</evidence>
<reference evidence="8" key="2">
    <citation type="journal article" date="2019" name="IMA Fungus">
        <title>Genome sequencing and comparison of five Tilletia species to identify candidate genes for the detection of regulated species infecting wheat.</title>
        <authorList>
            <person name="Nguyen H.D.T."/>
            <person name="Sultana T."/>
            <person name="Kesanakurti P."/>
            <person name="Hambleton S."/>
        </authorList>
    </citation>
    <scope>NUCLEOTIDE SEQUENCE</scope>
    <source>
        <strain evidence="8">DAOMC 236416</strain>
    </source>
</reference>
<dbReference type="InterPro" id="IPR036300">
    <property type="entry name" value="MIR_dom_sf"/>
</dbReference>
<sequence>MTTHYTIVFVLLCVEIFMFCTMVLPLPFTVRRKLFNFLGTSSFIGQIQNCVKIVFIFVAVLFVDAVQRLMKVNHEIQLAKQNRGTFDVRTEISMSAKRLYAQRNMYLTGFTLFLSLILSRTQSLIADLIKAQEEIVSLKKSAGGNGITQGEKQQHDTQIVTLKKQAKNQHDERTTRYRPTATSTGDFNDHWVAEVVDDLNLGKARPNQALRSLSSGIRFRHKNQQGCYLFASTALLPQWGWKQVEVSCIRENNPKDDHKHWIIETHTNAIGPVQRAKNVARPPSAISSERCHDDPEQYNAGGSMFDDSNKYYLGPGRERRDLVGIKDQLARLCHGARLVLESHSASPCGSESSGLKPVCLRRQGGRHWLVLQLPAFLHHGTSHIYPPLLPTLYFAVIMLVHLLDHFIRNNSTARIRVRMASIAPQRRSALGGGADEKAQLISCNATSNPEASGLTVHAAPVQAPVFAQVKNVTLGVVAGAVIGLFLWMHGTYMGRWTDEEVVGCGIPEDVEHLLKQQHRNPLRASAFLASSPSSIFPLGSW</sequence>
<evidence type="ECO:0000256" key="5">
    <source>
        <dbReference type="ARBA" id="ARBA00023136"/>
    </source>
</evidence>
<protein>
    <recommendedName>
        <fullName evidence="7">MIR domain-containing protein</fullName>
    </recommendedName>
</protein>
<dbReference type="InterPro" id="IPR008417">
    <property type="entry name" value="BAP29/BAP31"/>
</dbReference>
<keyword evidence="2 6" id="KW-0812">Transmembrane</keyword>
<dbReference type="PANTHER" id="PTHR12701">
    <property type="entry name" value="BCR-ASSOCIATED PROTEIN, BAP"/>
    <property type="match status" value="1"/>
</dbReference>
<dbReference type="InterPro" id="IPR040463">
    <property type="entry name" value="BAP29/BAP31_N"/>
</dbReference>
<reference evidence="8" key="1">
    <citation type="submission" date="2016-04" db="EMBL/GenBank/DDBJ databases">
        <authorList>
            <person name="Nguyen H.D."/>
            <person name="Samba Siva P."/>
            <person name="Cullis J."/>
            <person name="Levesque C.A."/>
            <person name="Hambleton S."/>
        </authorList>
    </citation>
    <scope>NUCLEOTIDE SEQUENCE</scope>
    <source>
        <strain evidence="8">DAOMC 236416</strain>
    </source>
</reference>
<dbReference type="GO" id="GO:0006888">
    <property type="term" value="P:endoplasmic reticulum to Golgi vesicle-mediated transport"/>
    <property type="evidence" value="ECO:0007669"/>
    <property type="project" value="TreeGrafter"/>
</dbReference>
<dbReference type="PANTHER" id="PTHR12701:SF20">
    <property type="entry name" value="ENDOPLASMIC RETICULUM TRANSMEMBRANE PROTEIN"/>
    <property type="match status" value="1"/>
</dbReference>
<gene>
    <name evidence="8" type="ORF">A4X13_0g7774</name>
</gene>
<evidence type="ECO:0000256" key="3">
    <source>
        <dbReference type="ARBA" id="ARBA00022737"/>
    </source>
</evidence>
<dbReference type="AlphaFoldDB" id="A0A8T8SHF4"/>
<dbReference type="GO" id="GO:0005789">
    <property type="term" value="C:endoplasmic reticulum membrane"/>
    <property type="evidence" value="ECO:0007669"/>
    <property type="project" value="TreeGrafter"/>
</dbReference>
<dbReference type="GO" id="GO:0006886">
    <property type="term" value="P:intracellular protein transport"/>
    <property type="evidence" value="ECO:0007669"/>
    <property type="project" value="InterPro"/>
</dbReference>
<comment type="caution">
    <text evidence="8">The sequence shown here is derived from an EMBL/GenBank/DDBJ whole genome shotgun (WGS) entry which is preliminary data.</text>
</comment>
<feature type="transmembrane region" description="Helical" evidence="6">
    <location>
        <begin position="7"/>
        <end position="26"/>
    </location>
</feature>
<evidence type="ECO:0000256" key="1">
    <source>
        <dbReference type="ARBA" id="ARBA00004141"/>
    </source>
</evidence>
<dbReference type="GO" id="GO:0070973">
    <property type="term" value="P:protein localization to endoplasmic reticulum exit site"/>
    <property type="evidence" value="ECO:0007669"/>
    <property type="project" value="TreeGrafter"/>
</dbReference>
<feature type="transmembrane region" description="Helical" evidence="6">
    <location>
        <begin position="104"/>
        <end position="121"/>
    </location>
</feature>
<name>A0A8T8SHF4_9BASI</name>
<feature type="domain" description="MIR" evidence="7">
    <location>
        <begin position="207"/>
        <end position="266"/>
    </location>
</feature>
<evidence type="ECO:0000313" key="8">
    <source>
        <dbReference type="EMBL" id="KAE8240498.1"/>
    </source>
</evidence>
<evidence type="ECO:0000313" key="9">
    <source>
        <dbReference type="Proteomes" id="UP000077521"/>
    </source>
</evidence>
<keyword evidence="3" id="KW-0677">Repeat</keyword>
<organism evidence="8 9">
    <name type="scientific">Tilletia indica</name>
    <dbReference type="NCBI Taxonomy" id="43049"/>
    <lineage>
        <taxon>Eukaryota</taxon>
        <taxon>Fungi</taxon>
        <taxon>Dikarya</taxon>
        <taxon>Basidiomycota</taxon>
        <taxon>Ustilaginomycotina</taxon>
        <taxon>Exobasidiomycetes</taxon>
        <taxon>Tilletiales</taxon>
        <taxon>Tilletiaceae</taxon>
        <taxon>Tilletia</taxon>
    </lineage>
</organism>
<dbReference type="Gene3D" id="2.80.10.50">
    <property type="match status" value="1"/>
</dbReference>
<feature type="transmembrane region" description="Helical" evidence="6">
    <location>
        <begin position="472"/>
        <end position="490"/>
    </location>
</feature>
<dbReference type="EMBL" id="LWDF02001071">
    <property type="protein sequence ID" value="KAE8240498.1"/>
    <property type="molecule type" value="Genomic_DNA"/>
</dbReference>
<feature type="transmembrane region" description="Helical" evidence="6">
    <location>
        <begin position="46"/>
        <end position="66"/>
    </location>
</feature>
<evidence type="ECO:0000256" key="2">
    <source>
        <dbReference type="ARBA" id="ARBA00022692"/>
    </source>
</evidence>
<keyword evidence="4 6" id="KW-1133">Transmembrane helix</keyword>
<comment type="subcellular location">
    <subcellularLocation>
        <location evidence="1">Membrane</location>
        <topology evidence="1">Multi-pass membrane protein</topology>
    </subcellularLocation>
</comment>
<dbReference type="SUPFAM" id="SSF82109">
    <property type="entry name" value="MIR domain"/>
    <property type="match status" value="1"/>
</dbReference>
<keyword evidence="5 6" id="KW-0472">Membrane</keyword>
<proteinExistence type="predicted"/>
<accession>A0A8T8SHF4</accession>
<dbReference type="SMART" id="SM00472">
    <property type="entry name" value="MIR"/>
    <property type="match status" value="1"/>
</dbReference>
<keyword evidence="9" id="KW-1185">Reference proteome</keyword>
<dbReference type="Proteomes" id="UP000077521">
    <property type="component" value="Unassembled WGS sequence"/>
</dbReference>
<dbReference type="PROSITE" id="PS50919">
    <property type="entry name" value="MIR"/>
    <property type="match status" value="1"/>
</dbReference>
<dbReference type="Pfam" id="PF05529">
    <property type="entry name" value="Bap31"/>
    <property type="match status" value="1"/>
</dbReference>
<evidence type="ECO:0000256" key="4">
    <source>
        <dbReference type="ARBA" id="ARBA00022989"/>
    </source>
</evidence>
<evidence type="ECO:0000259" key="7">
    <source>
        <dbReference type="PROSITE" id="PS50919"/>
    </source>
</evidence>